<proteinExistence type="predicted"/>
<protein>
    <submittedName>
        <fullName evidence="1">Uncharacterized protein</fullName>
    </submittedName>
</protein>
<sequence length="158" mass="18143">MQFGAVAWNCKEQRMQLSMLSQLCFDTNRVISPVYNVASRLKIAIKLDVQEAYCSSLSYCFICGSSIGLIDEFKERVMRFREDFVLEETKSKIKGRDHPALVEVIQDNSNEEAPKDEANEMPLLPFLARRGLLILTIPWMEPLMPLYDIPSFSLSCIR</sequence>
<dbReference type="EMBL" id="CAADRP010002074">
    <property type="protein sequence ID" value="VFU60822.1"/>
    <property type="molecule type" value="Genomic_DNA"/>
</dbReference>
<evidence type="ECO:0000313" key="1">
    <source>
        <dbReference type="EMBL" id="VFU60822.1"/>
    </source>
</evidence>
<accession>A0A6N2N236</accession>
<organism evidence="1">
    <name type="scientific">Salix viminalis</name>
    <name type="common">Common osier</name>
    <name type="synonym">Basket willow</name>
    <dbReference type="NCBI Taxonomy" id="40686"/>
    <lineage>
        <taxon>Eukaryota</taxon>
        <taxon>Viridiplantae</taxon>
        <taxon>Streptophyta</taxon>
        <taxon>Embryophyta</taxon>
        <taxon>Tracheophyta</taxon>
        <taxon>Spermatophyta</taxon>
        <taxon>Magnoliopsida</taxon>
        <taxon>eudicotyledons</taxon>
        <taxon>Gunneridae</taxon>
        <taxon>Pentapetalae</taxon>
        <taxon>rosids</taxon>
        <taxon>fabids</taxon>
        <taxon>Malpighiales</taxon>
        <taxon>Salicaceae</taxon>
        <taxon>Saliceae</taxon>
        <taxon>Salix</taxon>
    </lineage>
</organism>
<reference evidence="1" key="1">
    <citation type="submission" date="2019-03" db="EMBL/GenBank/DDBJ databases">
        <authorList>
            <person name="Mank J."/>
            <person name="Almeida P."/>
        </authorList>
    </citation>
    <scope>NUCLEOTIDE SEQUENCE</scope>
    <source>
        <strain evidence="1">78183</strain>
    </source>
</reference>
<name>A0A6N2N236_SALVM</name>
<dbReference type="AlphaFoldDB" id="A0A6N2N236"/>
<gene>
    <name evidence="1" type="ORF">SVIM_LOCUS451914</name>
</gene>